<protein>
    <submittedName>
        <fullName evidence="3">Gliding motility-associated C-terminal domain-containing protein</fullName>
    </submittedName>
</protein>
<keyword evidence="4" id="KW-1185">Reference proteome</keyword>
<keyword evidence="2" id="KW-0732">Signal</keyword>
<evidence type="ECO:0000256" key="2">
    <source>
        <dbReference type="SAM" id="SignalP"/>
    </source>
</evidence>
<gene>
    <name evidence="3" type="ORF">N1F79_18730</name>
</gene>
<feature type="signal peptide" evidence="2">
    <location>
        <begin position="1"/>
        <end position="23"/>
    </location>
</feature>
<dbReference type="Gene3D" id="4.10.1080.10">
    <property type="entry name" value="TSP type-3 repeat"/>
    <property type="match status" value="7"/>
</dbReference>
<feature type="compositionally biased region" description="Acidic residues" evidence="1">
    <location>
        <begin position="1068"/>
        <end position="1752"/>
    </location>
</feature>
<dbReference type="EMBL" id="JAODOP010000004">
    <property type="protein sequence ID" value="MEF3835166.1"/>
    <property type="molecule type" value="Genomic_DNA"/>
</dbReference>
<name>A0ABU7XXR1_9FLAO</name>
<dbReference type="InterPro" id="IPR026341">
    <property type="entry name" value="T9SS_type_B"/>
</dbReference>
<dbReference type="PANTHER" id="PTHR10199:SF119">
    <property type="entry name" value="RE20510P"/>
    <property type="match status" value="1"/>
</dbReference>
<feature type="compositionally biased region" description="Acidic residues" evidence="1">
    <location>
        <begin position="1761"/>
        <end position="1780"/>
    </location>
</feature>
<dbReference type="RefSeq" id="WP_303307459.1">
    <property type="nucleotide sequence ID" value="NZ_JAODOP010000004.1"/>
</dbReference>
<proteinExistence type="predicted"/>
<accession>A0ABU7XXR1</accession>
<sequence>MKSIFFRISLTLLGVFTMYNAKAQTVDMEVKQGPNIDVVLTVGLTNQNIDTFEPDLDAALQSKGIPAGKLKVQGFERTTISSNSEEAAAIFNNWTRWGYNPQTWEFVDADKVIRRINNDLMAGFYDPNFDSSNYTLEVDVTTSGGDNDDIGITFGMENGPVGSYLFNFSGAVRTFNTTEFIPSHGFPTGLYKITRNDGTANPRHYVQGVQGAESTIFNPSSNTTWYHLKLEVKGAKIKIWLDDNLIIDYTAPEDLGGSYGFFSNSQPNATFKNIEATTLSLKKFKDVLREPQWRNSAMRFNVNLDDIEVADFDIDSDLSEILMRTINEDIHYLGWGTNANQVQFERFIAQNNTQGTFINRDSSNYAAWIDDIAQYIYEQYQFGTVTAGDFFIAGTTVEIVVDPAELKTNTANAGYPNGRWKIEHDETFYPNNTGKVSWNNLYLEDVPEFYEKTGKYTFSFEDLPTAPSTLYFHRKPIASFTYNPGTGTLNNTSYDLDGGANNGLAQSEWKWKSVDASSTNDWTIGQFNPAGQPDGQYLIMLKVQDHQGVWSKPTSIYVEKTTDTGGNDDLPIAQFNIMPDVLTTYSGGMTIAIGNNSADPYGRTLTAEEWIVVKRVYDVDDNPVDTEIYNAGTPLTDFSAYNTESAEYIISLRTQTDTGVWSLPFYRTLTIIHDATNPTMTASPANGNITTDDTIQLAFQDESNGSGFDVQRYVLSQSTTPPATDDASWKSWSNSQSKDVSFSSGGTWYIHAEAKDKAGNVGTDTFGPYNLTLILSAEDDLALTDEDTDSSPINVLYNDSYNAGGTITITIDTQGTKGVATVDGDNNIVYAPNENENGTDTVVYQLDNDGTLATGTITISIRAVDDLPVANDDNFNVDENATINDDVSTNDEEVDGDTLTYYLVDSPSHAASFTFNTDGTFTYENNGDEVDTDTFTYRYEDANNFSATVTATLNIALQNDSPEGGDISLEVIEDVAYSFKATDFTFTDVDSGDGFNGIQITGIPTPGTLTYNGNPVQINDFIDDVTKLVYTTAQDGYGTNYTSFSFKVKDQSDALSVNGYTMTLDALQDTDGDGEPNDTDTDDDNDGTPDTDDDFPLDDSEDTDTDGDGTGDNTDTDDDNDGTPDTDDDFPLDDSEDTDTDGDGTGDNTDTDDDNDGTPDTDDDFPLDDSEDTDTDGDGTGDNADTDDDNDGTPDTDDDFPLDDSEDTDTDGDGTGDNADTDDDNDGTPDTDDDFPLDDSEDTDTDGDGTGDNADTDDDNDGTPDTDDDFPLDDSEDTDTDGDGTGDNADTDDDNDGTPDTDDDFPLDDSEDTDTDGDGTGDNADTDDDNDGTPDTDDDFPLDDSEDTDTDGDGTGDNADTDDDNDGTPDTDDDFPLDDSEDTDTDGDGTGDNADTDDDNDGTPDTDDDFPLDDSEDTDTDGDGTGDNADTDDDNDGTPDTDDDFPLDDSEDTDTDGDGTGDNADTDDDNDGTPDTDDAFPLDDSEDTDTDGDGTGDNADTDDDNDGTPDTDDDFPLDDSEDTDTDGDGTGDNADTDDDNDGTPDTDDDFPLDDSEDTDTDGDGTGDNADTDDDNDGTPDTDDDFPLDDSEDTDTDGDGTGDNADTDDDNDGTPDTDDEFPLDDSEDTDTDGDGTGDNADTDDDNDGTPDTDDAFPLDDSEDTDTDGDGTGDNADTDDDNDGEEDIDTDGDNIGDNADTDDDNDGTPDTDDAFPLDASEDTDTDGDGIGDNADTDDDGDGYSDEIENDEETDSKDKNSAPDDNDGDGIPDSMDDDDDNDGVLDSNDHFPNSNEPSLIPAEAFTPNGDGINDNWIIPGIDNYANSVVKVYNRWGHEVFVTKSYKNNWNGTYKSNSEKLPPGSYLYVIDLGNGSELLKGWIFINY</sequence>
<evidence type="ECO:0000313" key="3">
    <source>
        <dbReference type="EMBL" id="MEF3835166.1"/>
    </source>
</evidence>
<feature type="chain" id="PRO_5045293922" evidence="2">
    <location>
        <begin position="24"/>
        <end position="1883"/>
    </location>
</feature>
<dbReference type="Pfam" id="PF13585">
    <property type="entry name" value="CHU_C"/>
    <property type="match status" value="1"/>
</dbReference>
<dbReference type="PANTHER" id="PTHR10199">
    <property type="entry name" value="THROMBOSPONDIN"/>
    <property type="match status" value="1"/>
</dbReference>
<comment type="caution">
    <text evidence="3">The sequence shown here is derived from an EMBL/GenBank/DDBJ whole genome shotgun (WGS) entry which is preliminary data.</text>
</comment>
<feature type="region of interest" description="Disordered" evidence="1">
    <location>
        <begin position="1066"/>
        <end position="1798"/>
    </location>
</feature>
<reference evidence="3 4" key="1">
    <citation type="submission" date="2022-09" db="EMBL/GenBank/DDBJ databases">
        <title>Genome sequencing of Flavivirga sp. MEBiC05379.</title>
        <authorList>
            <person name="Oh H.-M."/>
            <person name="Kwon K.K."/>
            <person name="Park M.J."/>
            <person name="Yang S.-H."/>
        </authorList>
    </citation>
    <scope>NUCLEOTIDE SEQUENCE [LARGE SCALE GENOMIC DNA]</scope>
    <source>
        <strain evidence="3 4">MEBiC05379</strain>
    </source>
</reference>
<organism evidence="3 4">
    <name type="scientific">Flavivirga spongiicola</name>
    <dbReference type="NCBI Taxonomy" id="421621"/>
    <lineage>
        <taxon>Bacteria</taxon>
        <taxon>Pseudomonadati</taxon>
        <taxon>Bacteroidota</taxon>
        <taxon>Flavobacteriia</taxon>
        <taxon>Flavobacteriales</taxon>
        <taxon>Flavobacteriaceae</taxon>
        <taxon>Flavivirga</taxon>
    </lineage>
</organism>
<evidence type="ECO:0000256" key="1">
    <source>
        <dbReference type="SAM" id="MobiDB-lite"/>
    </source>
</evidence>
<dbReference type="SUPFAM" id="SSF103647">
    <property type="entry name" value="TSP type-3 repeat"/>
    <property type="match status" value="3"/>
</dbReference>
<dbReference type="NCBIfam" id="TIGR04131">
    <property type="entry name" value="Bac_Flav_CTERM"/>
    <property type="match status" value="1"/>
</dbReference>
<dbReference type="InterPro" id="IPR028974">
    <property type="entry name" value="TSP_type-3_rpt"/>
</dbReference>
<dbReference type="Proteomes" id="UP001337305">
    <property type="component" value="Unassembled WGS sequence"/>
</dbReference>
<evidence type="ECO:0000313" key="4">
    <source>
        <dbReference type="Proteomes" id="UP001337305"/>
    </source>
</evidence>